<dbReference type="Proteomes" id="UP000217265">
    <property type="component" value="Chromosome"/>
</dbReference>
<dbReference type="Pfam" id="PF07171">
    <property type="entry name" value="MlrC_C"/>
    <property type="match status" value="1"/>
</dbReference>
<gene>
    <name evidence="3" type="ORF">CMV30_18580</name>
</gene>
<dbReference type="Pfam" id="PF07364">
    <property type="entry name" value="DUF1485"/>
    <property type="match status" value="1"/>
</dbReference>
<dbReference type="AlphaFoldDB" id="A0A290QNC0"/>
<dbReference type="InterPro" id="IPR010799">
    <property type="entry name" value="MlrC_C"/>
</dbReference>
<dbReference type="EMBL" id="CP023344">
    <property type="protein sequence ID" value="ATC65792.1"/>
    <property type="molecule type" value="Genomic_DNA"/>
</dbReference>
<dbReference type="InterPro" id="IPR009197">
    <property type="entry name" value="MlrC"/>
</dbReference>
<dbReference type="PIRSF" id="PIRSF012702">
    <property type="entry name" value="UCP012702"/>
    <property type="match status" value="1"/>
</dbReference>
<feature type="domain" description="Microcystin LR degradation protein MlrC C-terminal" evidence="1">
    <location>
        <begin position="308"/>
        <end position="487"/>
    </location>
</feature>
<keyword evidence="4" id="KW-1185">Reference proteome</keyword>
<sequence length="507" mass="54785">MKPRILYAGLFHETHSFVDGSTRWSDFQVLRGKAIFSKLGDASVTDGFLEEAKSLGLEVIPTIDAWALPGGMVQDDAFEQFWREFETQALPALIYGIEGIFLVLHGAMATPTHPDPEGELLARIRALPGAAKLPVFGVLDLHANVTALMCRHANGLVCYRENPHTDAKQAGQRATQLLARSLREKMIPHMSWGRPHLMWSPPATGTADDPMLSLKRFARKVEEENPDIWVCNVAAGFSFSDTPDTGVSFSLISISDKDDDRRYLQQAAELAWSLRERGNQVLPPVNAVVETLSREIIAGKMGGPVLLVEPSDNIGGGAPGDGTGVLRALIKQGIEGGLLAINDPLTVASLTDAPTGSTHQLNVGGRGSKLDEGPVLLEATLISRSDGRFDVEDPQSHLVAMGGSRFEMGPCAVIRSGGITILLTSRKTPPFDLGQFRSQGLDPAAFAVIGVKAAVAHRRAYDKIARASYYVDTPGPCTGNLARLPWAKLRRPVWPVDAVETLSCEFT</sequence>
<feature type="domain" description="Microcystin LR degradation protein MlrC N-terminal" evidence="2">
    <location>
        <begin position="4"/>
        <end position="290"/>
    </location>
</feature>
<proteinExistence type="predicted"/>
<organism evidence="3 4">
    <name type="scientific">Nibricoccus aquaticus</name>
    <dbReference type="NCBI Taxonomy" id="2576891"/>
    <lineage>
        <taxon>Bacteria</taxon>
        <taxon>Pseudomonadati</taxon>
        <taxon>Verrucomicrobiota</taxon>
        <taxon>Opitutia</taxon>
        <taxon>Opitutales</taxon>
        <taxon>Opitutaceae</taxon>
        <taxon>Nibricoccus</taxon>
    </lineage>
</organism>
<dbReference type="RefSeq" id="WP_096057421.1">
    <property type="nucleotide sequence ID" value="NZ_CP023344.1"/>
</dbReference>
<accession>A0A290QNC0</accession>
<evidence type="ECO:0000259" key="1">
    <source>
        <dbReference type="Pfam" id="PF07171"/>
    </source>
</evidence>
<evidence type="ECO:0000313" key="4">
    <source>
        <dbReference type="Proteomes" id="UP000217265"/>
    </source>
</evidence>
<evidence type="ECO:0000313" key="3">
    <source>
        <dbReference type="EMBL" id="ATC65792.1"/>
    </source>
</evidence>
<dbReference type="OrthoDB" id="9815420at2"/>
<reference evidence="3 4" key="1">
    <citation type="submission" date="2017-09" db="EMBL/GenBank/DDBJ databases">
        <title>Complete genome sequence of Verrucomicrobial strain HZ-65, isolated from freshwater.</title>
        <authorList>
            <person name="Choi A."/>
        </authorList>
    </citation>
    <scope>NUCLEOTIDE SEQUENCE [LARGE SCALE GENOMIC DNA]</scope>
    <source>
        <strain evidence="3 4">HZ-65</strain>
    </source>
</reference>
<name>A0A290QNC0_9BACT</name>
<dbReference type="KEGG" id="vbh:CMV30_18580"/>
<dbReference type="InterPro" id="IPR015995">
    <property type="entry name" value="MlrC_N"/>
</dbReference>
<evidence type="ECO:0000259" key="2">
    <source>
        <dbReference type="Pfam" id="PF07364"/>
    </source>
</evidence>
<protein>
    <submittedName>
        <fullName evidence="3">Microcystin degradation protein MlrC</fullName>
    </submittedName>
</protein>